<feature type="transmembrane region" description="Helical" evidence="1">
    <location>
        <begin position="126"/>
        <end position="143"/>
    </location>
</feature>
<keyword evidence="1" id="KW-0812">Transmembrane</keyword>
<comment type="caution">
    <text evidence="2">The sequence shown here is derived from an EMBL/GenBank/DDBJ whole genome shotgun (WGS) entry which is preliminary data.</text>
</comment>
<proteinExistence type="predicted"/>
<feature type="transmembrane region" description="Helical" evidence="1">
    <location>
        <begin position="58"/>
        <end position="78"/>
    </location>
</feature>
<keyword evidence="1" id="KW-1133">Transmembrane helix</keyword>
<evidence type="ECO:0000256" key="1">
    <source>
        <dbReference type="SAM" id="Phobius"/>
    </source>
</evidence>
<feature type="transmembrane region" description="Helical" evidence="1">
    <location>
        <begin position="98"/>
        <end position="114"/>
    </location>
</feature>
<feature type="transmembrane region" description="Helical" evidence="1">
    <location>
        <begin position="6"/>
        <end position="22"/>
    </location>
</feature>
<accession>A0A841SQZ7</accession>
<organism evidence="2 3">
    <name type="scientific">Cohnella thailandensis</name>
    <dbReference type="NCBI Taxonomy" id="557557"/>
    <lineage>
        <taxon>Bacteria</taxon>
        <taxon>Bacillati</taxon>
        <taxon>Bacillota</taxon>
        <taxon>Bacilli</taxon>
        <taxon>Bacillales</taxon>
        <taxon>Paenibacillaceae</taxon>
        <taxon>Cohnella</taxon>
    </lineage>
</organism>
<dbReference type="InterPro" id="IPR031306">
    <property type="entry name" value="CcdC"/>
</dbReference>
<protein>
    <submittedName>
        <fullName evidence="2">Cytochrome c biogenesis protein CcdC</fullName>
    </submittedName>
</protein>
<dbReference type="EMBL" id="JACJVQ010000008">
    <property type="protein sequence ID" value="MBB6634833.1"/>
    <property type="molecule type" value="Genomic_DNA"/>
</dbReference>
<dbReference type="RefSeq" id="WP_185120067.1">
    <property type="nucleotide sequence ID" value="NZ_JACJVQ010000008.1"/>
</dbReference>
<dbReference type="PANTHER" id="PTHR39164:SF1">
    <property type="entry name" value="PROTEIN CCDC"/>
    <property type="match status" value="1"/>
</dbReference>
<keyword evidence="3" id="KW-1185">Reference proteome</keyword>
<evidence type="ECO:0000313" key="3">
    <source>
        <dbReference type="Proteomes" id="UP000535838"/>
    </source>
</evidence>
<gene>
    <name evidence="2" type="ORF">H7B67_12000</name>
</gene>
<name>A0A841SQZ7_9BACL</name>
<sequence length="157" mass="18021">MNSYNFYVIVILIAALILWRRTRSMYRPIKGNGIRLLVPAFLLLLACVPVLSTPGIHAAGWEWVCAFAFGAVLSIPLIWTTRYERRSDQQIYATRNKGFFIAFLIVFAVRFLLRENLNSLGQETEMALFLTIALGYALPWRVASFLKYRKLNSLDNV</sequence>
<dbReference type="Proteomes" id="UP000535838">
    <property type="component" value="Unassembled WGS sequence"/>
</dbReference>
<dbReference type="Pfam" id="PF07301">
    <property type="entry name" value="DUF1453"/>
    <property type="match status" value="1"/>
</dbReference>
<evidence type="ECO:0000313" key="2">
    <source>
        <dbReference type="EMBL" id="MBB6634833.1"/>
    </source>
</evidence>
<dbReference type="PANTHER" id="PTHR39164">
    <property type="entry name" value="PROTEIN CCDC"/>
    <property type="match status" value="1"/>
</dbReference>
<dbReference type="AlphaFoldDB" id="A0A841SQZ7"/>
<keyword evidence="1" id="KW-0472">Membrane</keyword>
<reference evidence="2 3" key="1">
    <citation type="submission" date="2020-08" db="EMBL/GenBank/DDBJ databases">
        <title>Cohnella phylogeny.</title>
        <authorList>
            <person name="Dunlap C."/>
        </authorList>
    </citation>
    <scope>NUCLEOTIDE SEQUENCE [LARGE SCALE GENOMIC DNA]</scope>
    <source>
        <strain evidence="2 3">DSM 25241</strain>
    </source>
</reference>
<dbReference type="InterPro" id="IPR058247">
    <property type="entry name" value="DUF1453"/>
</dbReference>
<feature type="transmembrane region" description="Helical" evidence="1">
    <location>
        <begin position="34"/>
        <end position="52"/>
    </location>
</feature>